<evidence type="ECO:0000313" key="2">
    <source>
        <dbReference type="EMBL" id="CAE7176656.1"/>
    </source>
</evidence>
<accession>A0A6S6W642</accession>
<protein>
    <submittedName>
        <fullName evidence="2">Uncharacterized protein</fullName>
    </submittedName>
</protein>
<dbReference type="AlphaFoldDB" id="A0A6S6W642"/>
<gene>
    <name evidence="2" type="ORF">PTTW11_06030</name>
</gene>
<evidence type="ECO:0000313" key="3">
    <source>
        <dbReference type="Proteomes" id="UP000472372"/>
    </source>
</evidence>
<feature type="compositionally biased region" description="Polar residues" evidence="1">
    <location>
        <begin position="30"/>
        <end position="39"/>
    </location>
</feature>
<proteinExistence type="predicted"/>
<reference evidence="2" key="1">
    <citation type="submission" date="2021-02" db="EMBL/GenBank/DDBJ databases">
        <authorList>
            <person name="Syme A R."/>
            <person name="Syme A R."/>
            <person name="Moolhuijzen P."/>
        </authorList>
    </citation>
    <scope>NUCLEOTIDE SEQUENCE</scope>
    <source>
        <strain evidence="2">W1-1</strain>
    </source>
</reference>
<name>A0A6S6W642_9PLEO</name>
<sequence length="108" mass="12135">MATNVVVEEQPAQAIADEYSDSLPEYQIPETKSSVSNKKVPNAPDPRFRKGDLVHKPAIVNGKRTKITFTIYTSRYNPGGYTEYQAINVYTNKLESVWIREKDLKAGG</sequence>
<dbReference type="Proteomes" id="UP000472372">
    <property type="component" value="Chromosome 5"/>
</dbReference>
<dbReference type="EMBL" id="HG992981">
    <property type="protein sequence ID" value="CAE7176656.1"/>
    <property type="molecule type" value="Genomic_DNA"/>
</dbReference>
<organism evidence="2 3">
    <name type="scientific">Pyrenophora teres f. teres</name>
    <dbReference type="NCBI Taxonomy" id="97479"/>
    <lineage>
        <taxon>Eukaryota</taxon>
        <taxon>Fungi</taxon>
        <taxon>Dikarya</taxon>
        <taxon>Ascomycota</taxon>
        <taxon>Pezizomycotina</taxon>
        <taxon>Dothideomycetes</taxon>
        <taxon>Pleosporomycetidae</taxon>
        <taxon>Pleosporales</taxon>
        <taxon>Pleosporineae</taxon>
        <taxon>Pleosporaceae</taxon>
        <taxon>Pyrenophora</taxon>
    </lineage>
</organism>
<evidence type="ECO:0000256" key="1">
    <source>
        <dbReference type="SAM" id="MobiDB-lite"/>
    </source>
</evidence>
<feature type="region of interest" description="Disordered" evidence="1">
    <location>
        <begin position="30"/>
        <end position="50"/>
    </location>
</feature>